<reference evidence="2" key="3">
    <citation type="journal article" date="2021" name="Microorganisms">
        <title>Bacterial Dimethylsulfoniopropionate Biosynthesis in the East China Sea.</title>
        <authorList>
            <person name="Liu J."/>
            <person name="Zhang Y."/>
            <person name="Liu J."/>
            <person name="Zhong H."/>
            <person name="Williams B.T."/>
            <person name="Zheng Y."/>
            <person name="Curson A.R.J."/>
            <person name="Sun C."/>
            <person name="Sun H."/>
            <person name="Song D."/>
            <person name="Wagner Mackenzie B."/>
            <person name="Bermejo Martinez A."/>
            <person name="Todd J.D."/>
            <person name="Zhang X.H."/>
        </authorList>
    </citation>
    <scope>NUCLEOTIDE SEQUENCE</scope>
    <source>
        <strain evidence="2">AESS21</strain>
    </source>
</reference>
<evidence type="ECO:0000313" key="1">
    <source>
        <dbReference type="EMBL" id="MBD8877035.1"/>
    </source>
</evidence>
<protein>
    <submittedName>
        <fullName evidence="2">Flagellar biosynthesis protein R</fullName>
    </submittedName>
</protein>
<reference evidence="1 3" key="2">
    <citation type="submission" date="2020-09" db="EMBL/GenBank/DDBJ databases">
        <title>The genome sequence of type strain Labrenzia polysiphoniae KACC 19711.</title>
        <authorList>
            <person name="Liu Y."/>
        </authorList>
    </citation>
    <scope>NUCLEOTIDE SEQUENCE [LARGE SCALE GENOMIC DNA]</scope>
    <source>
        <strain evidence="1 3">KACC 19711</strain>
    </source>
</reference>
<keyword evidence="2" id="KW-0966">Cell projection</keyword>
<name>A0A944CCF9_9HYPH</name>
<gene>
    <name evidence="2" type="ORF">DYI23_11190</name>
    <name evidence="1" type="ORF">IG617_12120</name>
</gene>
<evidence type="ECO:0000313" key="4">
    <source>
        <dbReference type="Proteomes" id="UP000705379"/>
    </source>
</evidence>
<keyword evidence="2" id="KW-0282">Flagellum</keyword>
<dbReference type="Proteomes" id="UP000705379">
    <property type="component" value="Unassembled WGS sequence"/>
</dbReference>
<organism evidence="2 4">
    <name type="scientific">Roseibium polysiphoniae</name>
    <dbReference type="NCBI Taxonomy" id="2571221"/>
    <lineage>
        <taxon>Bacteria</taxon>
        <taxon>Pseudomonadati</taxon>
        <taxon>Pseudomonadota</taxon>
        <taxon>Alphaproteobacteria</taxon>
        <taxon>Hyphomicrobiales</taxon>
        <taxon>Stappiaceae</taxon>
        <taxon>Roseibium</taxon>
    </lineage>
</organism>
<keyword evidence="2" id="KW-0969">Cilium</keyword>
<keyword evidence="3" id="KW-1185">Reference proteome</keyword>
<reference evidence="2" key="1">
    <citation type="submission" date="2018-08" db="EMBL/GenBank/DDBJ databases">
        <authorList>
            <person name="Jin W."/>
            <person name="Wang H."/>
            <person name="Yang Y."/>
            <person name="Li M."/>
            <person name="Liu J."/>
        </authorList>
    </citation>
    <scope>NUCLEOTIDE SEQUENCE</scope>
    <source>
        <strain evidence="2">AESS21</strain>
    </source>
</reference>
<dbReference type="RefSeq" id="WP_153772082.1">
    <property type="nucleotide sequence ID" value="NZ_JACYXJ010000004.1"/>
</dbReference>
<proteinExistence type="predicted"/>
<dbReference type="EMBL" id="QTKU01000002">
    <property type="protein sequence ID" value="MBS8260786.1"/>
    <property type="molecule type" value="Genomic_DNA"/>
</dbReference>
<dbReference type="EMBL" id="JACYXJ010000004">
    <property type="protein sequence ID" value="MBD8877035.1"/>
    <property type="molecule type" value="Genomic_DNA"/>
</dbReference>
<comment type="caution">
    <text evidence="2">The sequence shown here is derived from an EMBL/GenBank/DDBJ whole genome shotgun (WGS) entry which is preliminary data.</text>
</comment>
<dbReference type="AlphaFoldDB" id="A0A944CCF9"/>
<evidence type="ECO:0000313" key="2">
    <source>
        <dbReference type="EMBL" id="MBS8260786.1"/>
    </source>
</evidence>
<evidence type="ECO:0000313" key="3">
    <source>
        <dbReference type="Proteomes" id="UP000615687"/>
    </source>
</evidence>
<accession>A0A944CCF9</accession>
<sequence>MKKNTHEIARMLKLQQQLCLLSSWLLQKLDAQAEELVEREERVLDALAKGDLAQQERFIRNAAQRLKTIAEEQGELTVARAKVECEYTRQRMMLQVIEQRLARMRASDRRVEEDNRLSELLSQQLGRRTQASRKLRGIDFTG</sequence>
<dbReference type="Proteomes" id="UP000615687">
    <property type="component" value="Unassembled WGS sequence"/>
</dbReference>